<dbReference type="GO" id="GO:0008270">
    <property type="term" value="F:zinc ion binding"/>
    <property type="evidence" value="ECO:0007669"/>
    <property type="project" value="UniProtKB-KW"/>
</dbReference>
<evidence type="ECO:0000256" key="3">
    <source>
        <dbReference type="ARBA" id="ARBA00022771"/>
    </source>
</evidence>
<dbReference type="AlphaFoldDB" id="A0A835CVH5"/>
<dbReference type="SUPFAM" id="SSF57716">
    <property type="entry name" value="Glucocorticoid receptor-like (DNA-binding domain)"/>
    <property type="match status" value="1"/>
</dbReference>
<keyword evidence="5 6" id="KW-0238">DNA-binding</keyword>
<dbReference type="PROSITE" id="PS50950">
    <property type="entry name" value="ZF_THAP"/>
    <property type="match status" value="1"/>
</dbReference>
<dbReference type="PANTHER" id="PTHR23080">
    <property type="entry name" value="THAP DOMAIN PROTEIN"/>
    <property type="match status" value="1"/>
</dbReference>
<evidence type="ECO:0000256" key="2">
    <source>
        <dbReference type="ARBA" id="ARBA00022723"/>
    </source>
</evidence>
<reference evidence="9 10" key="1">
    <citation type="submission" date="2020-08" db="EMBL/GenBank/DDBJ databases">
        <title>Aphidius gifuensis genome sequencing and assembly.</title>
        <authorList>
            <person name="Du Z."/>
        </authorList>
    </citation>
    <scope>NUCLEOTIDE SEQUENCE [LARGE SCALE GENOMIC DNA]</scope>
    <source>
        <strain evidence="9">YNYX2018</strain>
        <tissue evidence="9">Adults</tissue>
    </source>
</reference>
<dbReference type="EMBL" id="JACMRX010000001">
    <property type="protein sequence ID" value="KAF7998099.1"/>
    <property type="molecule type" value="Genomic_DNA"/>
</dbReference>
<evidence type="ECO:0000256" key="1">
    <source>
        <dbReference type="ARBA" id="ARBA00001968"/>
    </source>
</evidence>
<evidence type="ECO:0000259" key="8">
    <source>
        <dbReference type="PROSITE" id="PS50950"/>
    </source>
</evidence>
<dbReference type="Pfam" id="PF05485">
    <property type="entry name" value="THAP"/>
    <property type="match status" value="1"/>
</dbReference>
<dbReference type="PANTHER" id="PTHR23080:SF133">
    <property type="entry name" value="SI:CH211-262I1.5-RELATED"/>
    <property type="match status" value="1"/>
</dbReference>
<sequence>MENMCCIADCHNTESIDSNDNKNRNLRFYNFPNELEIKKRQLWLNAIRPHMRPCYKMTPKIKICSIHFLNNKKDDDPESPSYIPRLFSSHKKKVLKPKVVSVEKSGPIIKKLKLAHNVKMNDDTNNTNEDVTPIKTPTAPSSTAITPTTITKTAITPTSIIKTAITPTATTKTTTTTTQEVSKIPEVITKQKKNHEYFEELMKIFGNSSEESQTEPLINMKPELICFSCTLKCENGINTAETQAILETQQIETPIIKPQNIINKQNKIIVITKNIENEYCKIQKPLSKVPGFYGYQSLNNNGKFIEFCGVTKNVFMKILPMMPEINYINLNKEDKLMIFLMKLKLGLPFSTLSVLFNIEREYLKQLFITSIKSLRPQLCDYINWPHKAFVRTHLPIIFRDRYINARVIIDIIEVNIDDENNEANGLIEVDGSNQFKVLLGYTPDGYISFKSRIYAGIATDYRIIHNSGLLDQIEESDLVLTRKMYQNLQPFLEDINAGFSCPLQFAEKLLQKQNNNQYLVVKNVANRIDDILRKIKIFRTFKSMPNELFRFTDYIFTVIVGLHNLAFPSCEDYKND</sequence>
<dbReference type="Pfam" id="PF13359">
    <property type="entry name" value="DDE_Tnp_4"/>
    <property type="match status" value="1"/>
</dbReference>
<feature type="region of interest" description="Disordered" evidence="7">
    <location>
        <begin position="120"/>
        <end position="145"/>
    </location>
</feature>
<comment type="caution">
    <text evidence="9">The sequence shown here is derived from an EMBL/GenBank/DDBJ whole genome shotgun (WGS) entry which is preliminary data.</text>
</comment>
<proteinExistence type="predicted"/>
<keyword evidence="2" id="KW-0479">Metal-binding</keyword>
<feature type="compositionally biased region" description="Low complexity" evidence="7">
    <location>
        <begin position="136"/>
        <end position="145"/>
    </location>
</feature>
<accession>A0A835CVH5</accession>
<keyword evidence="4" id="KW-0862">Zinc</keyword>
<dbReference type="Proteomes" id="UP000639338">
    <property type="component" value="Unassembled WGS sequence"/>
</dbReference>
<evidence type="ECO:0000313" key="10">
    <source>
        <dbReference type="Proteomes" id="UP000639338"/>
    </source>
</evidence>
<gene>
    <name evidence="9" type="ORF">HCN44_009497</name>
</gene>
<dbReference type="GO" id="GO:0003677">
    <property type="term" value="F:DNA binding"/>
    <property type="evidence" value="ECO:0007669"/>
    <property type="project" value="UniProtKB-UniRule"/>
</dbReference>
<evidence type="ECO:0000256" key="7">
    <source>
        <dbReference type="SAM" id="MobiDB-lite"/>
    </source>
</evidence>
<protein>
    <recommendedName>
        <fullName evidence="8">THAP-type domain-containing protein</fullName>
    </recommendedName>
</protein>
<evidence type="ECO:0000256" key="4">
    <source>
        <dbReference type="ARBA" id="ARBA00022833"/>
    </source>
</evidence>
<comment type="cofactor">
    <cofactor evidence="1">
        <name>a divalent metal cation</name>
        <dbReference type="ChEBI" id="CHEBI:60240"/>
    </cofactor>
</comment>
<evidence type="ECO:0000313" key="9">
    <source>
        <dbReference type="EMBL" id="KAF7998099.1"/>
    </source>
</evidence>
<dbReference type="SMART" id="SM00980">
    <property type="entry name" value="THAP"/>
    <property type="match status" value="1"/>
</dbReference>
<name>A0A835CVH5_APHGI</name>
<keyword evidence="3 6" id="KW-0863">Zinc-finger</keyword>
<feature type="domain" description="THAP-type" evidence="8">
    <location>
        <begin position="1"/>
        <end position="87"/>
    </location>
</feature>
<evidence type="ECO:0000256" key="6">
    <source>
        <dbReference type="PROSITE-ProRule" id="PRU00309"/>
    </source>
</evidence>
<evidence type="ECO:0000256" key="5">
    <source>
        <dbReference type="ARBA" id="ARBA00023125"/>
    </source>
</evidence>
<dbReference type="OrthoDB" id="6496153at2759"/>
<organism evidence="9 10">
    <name type="scientific">Aphidius gifuensis</name>
    <name type="common">Parasitoid wasp</name>
    <dbReference type="NCBI Taxonomy" id="684658"/>
    <lineage>
        <taxon>Eukaryota</taxon>
        <taxon>Metazoa</taxon>
        <taxon>Ecdysozoa</taxon>
        <taxon>Arthropoda</taxon>
        <taxon>Hexapoda</taxon>
        <taxon>Insecta</taxon>
        <taxon>Pterygota</taxon>
        <taxon>Neoptera</taxon>
        <taxon>Endopterygota</taxon>
        <taxon>Hymenoptera</taxon>
        <taxon>Apocrita</taxon>
        <taxon>Ichneumonoidea</taxon>
        <taxon>Braconidae</taxon>
        <taxon>Aphidiinae</taxon>
        <taxon>Aphidius</taxon>
    </lineage>
</organism>
<dbReference type="InterPro" id="IPR027806">
    <property type="entry name" value="HARBI1_dom"/>
</dbReference>
<dbReference type="InterPro" id="IPR006612">
    <property type="entry name" value="THAP_Znf"/>
</dbReference>
<keyword evidence="10" id="KW-1185">Reference proteome</keyword>